<keyword evidence="2" id="KW-1185">Reference proteome</keyword>
<reference evidence="2" key="1">
    <citation type="journal article" date="2022" name="Mol. Ecol. Resour.">
        <title>The genomes of chicory, endive, great burdock and yacon provide insights into Asteraceae palaeo-polyploidization history and plant inulin production.</title>
        <authorList>
            <person name="Fan W."/>
            <person name="Wang S."/>
            <person name="Wang H."/>
            <person name="Wang A."/>
            <person name="Jiang F."/>
            <person name="Liu H."/>
            <person name="Zhao H."/>
            <person name="Xu D."/>
            <person name="Zhang Y."/>
        </authorList>
    </citation>
    <scope>NUCLEOTIDE SEQUENCE [LARGE SCALE GENOMIC DNA]</scope>
    <source>
        <strain evidence="2">cv. Yunnan</strain>
    </source>
</reference>
<proteinExistence type="predicted"/>
<gene>
    <name evidence="1" type="ORF">L1987_31294</name>
</gene>
<dbReference type="Proteomes" id="UP001056120">
    <property type="component" value="Linkage Group LG10"/>
</dbReference>
<name>A0ACB9I582_9ASTR</name>
<sequence length="165" mass="18862">MADLRRHRKLPMDIIESEILPRLPAKSIGRFMSVCKHWQSLLSTQDFHQKNHRHITTVEPQTHQKLLLLNAPAGSFSTRSSRMDGDGGGWMKVVGYCGEKNIPFSLTPNCKVRHGKWDVTWVFNEALEKVDVTTDKGILEVTYRETSLYDLVRAIYVETLVSPNP</sequence>
<protein>
    <submittedName>
        <fullName evidence="1">Uncharacterized protein</fullName>
    </submittedName>
</protein>
<reference evidence="1 2" key="2">
    <citation type="journal article" date="2022" name="Mol. Ecol. Resour.">
        <title>The genomes of chicory, endive, great burdock and yacon provide insights into Asteraceae paleo-polyploidization history and plant inulin production.</title>
        <authorList>
            <person name="Fan W."/>
            <person name="Wang S."/>
            <person name="Wang H."/>
            <person name="Wang A."/>
            <person name="Jiang F."/>
            <person name="Liu H."/>
            <person name="Zhao H."/>
            <person name="Xu D."/>
            <person name="Zhang Y."/>
        </authorList>
    </citation>
    <scope>NUCLEOTIDE SEQUENCE [LARGE SCALE GENOMIC DNA]</scope>
    <source>
        <strain evidence="2">cv. Yunnan</strain>
        <tissue evidence="1">Leaves</tissue>
    </source>
</reference>
<evidence type="ECO:0000313" key="1">
    <source>
        <dbReference type="EMBL" id="KAI3803145.1"/>
    </source>
</evidence>
<evidence type="ECO:0000313" key="2">
    <source>
        <dbReference type="Proteomes" id="UP001056120"/>
    </source>
</evidence>
<organism evidence="1 2">
    <name type="scientific">Smallanthus sonchifolius</name>
    <dbReference type="NCBI Taxonomy" id="185202"/>
    <lineage>
        <taxon>Eukaryota</taxon>
        <taxon>Viridiplantae</taxon>
        <taxon>Streptophyta</taxon>
        <taxon>Embryophyta</taxon>
        <taxon>Tracheophyta</taxon>
        <taxon>Spermatophyta</taxon>
        <taxon>Magnoliopsida</taxon>
        <taxon>eudicotyledons</taxon>
        <taxon>Gunneridae</taxon>
        <taxon>Pentapetalae</taxon>
        <taxon>asterids</taxon>
        <taxon>campanulids</taxon>
        <taxon>Asterales</taxon>
        <taxon>Asteraceae</taxon>
        <taxon>Asteroideae</taxon>
        <taxon>Heliantheae alliance</taxon>
        <taxon>Millerieae</taxon>
        <taxon>Smallanthus</taxon>
    </lineage>
</organism>
<comment type="caution">
    <text evidence="1">The sequence shown here is derived from an EMBL/GenBank/DDBJ whole genome shotgun (WGS) entry which is preliminary data.</text>
</comment>
<dbReference type="EMBL" id="CM042027">
    <property type="protein sequence ID" value="KAI3803145.1"/>
    <property type="molecule type" value="Genomic_DNA"/>
</dbReference>
<accession>A0ACB9I582</accession>